<accession>A0ABT8N3B7</accession>
<dbReference type="InterPro" id="IPR009267">
    <property type="entry name" value="NTP_transf_6"/>
</dbReference>
<name>A0ABT8N3B7_9BACL</name>
<dbReference type="PANTHER" id="PTHR39166:SF1">
    <property type="entry name" value="BLL1166 PROTEIN"/>
    <property type="match status" value="1"/>
</dbReference>
<organism evidence="1 2">
    <name type="scientific">Planococcus shixiaomingii</name>
    <dbReference type="NCBI Taxonomy" id="3058393"/>
    <lineage>
        <taxon>Bacteria</taxon>
        <taxon>Bacillati</taxon>
        <taxon>Bacillota</taxon>
        <taxon>Bacilli</taxon>
        <taxon>Bacillales</taxon>
        <taxon>Caryophanaceae</taxon>
        <taxon>Planococcus</taxon>
    </lineage>
</organism>
<dbReference type="Pfam" id="PF06042">
    <property type="entry name" value="NTP_transf_6"/>
    <property type="match status" value="1"/>
</dbReference>
<reference evidence="1 2" key="1">
    <citation type="submission" date="2023-06" db="EMBL/GenBank/DDBJ databases">
        <title>Novel species in genus Planococcus.</title>
        <authorList>
            <person name="Ning S."/>
        </authorList>
    </citation>
    <scope>NUCLEOTIDE SEQUENCE [LARGE SCALE GENOMIC DNA]</scope>
    <source>
        <strain evidence="1 2">N028</strain>
    </source>
</reference>
<sequence>MLKEYSVVQSEKDLLVLIEEDVWMIEVLRAAQSLKLPDWWVCAGFVRSKIWDTLHGFHARTSLADIDVIYFDPENLTEREEKELEKKLVQLMPGLPWSVKNQARMHVLNRLDPYISSTDAVSKFPETATALGVKLDEQGTLLLTAPCGIDDVIKMKIRPTPHFANDKRLLAIYEERVKRKNWQATWEKVKQ</sequence>
<keyword evidence="2" id="KW-1185">Reference proteome</keyword>
<evidence type="ECO:0000313" key="2">
    <source>
        <dbReference type="Proteomes" id="UP001172055"/>
    </source>
</evidence>
<dbReference type="PANTHER" id="PTHR39166">
    <property type="entry name" value="BLL1166 PROTEIN"/>
    <property type="match status" value="1"/>
</dbReference>
<dbReference type="Proteomes" id="UP001172055">
    <property type="component" value="Unassembled WGS sequence"/>
</dbReference>
<protein>
    <submittedName>
        <fullName evidence="1">Nucleotidyltransferase family protein</fullName>
    </submittedName>
</protein>
<comment type="caution">
    <text evidence="1">The sequence shown here is derived from an EMBL/GenBank/DDBJ whole genome shotgun (WGS) entry which is preliminary data.</text>
</comment>
<evidence type="ECO:0000313" key="1">
    <source>
        <dbReference type="EMBL" id="MDN7242384.1"/>
    </source>
</evidence>
<proteinExistence type="predicted"/>
<gene>
    <name evidence="1" type="ORF">QWY14_11270</name>
</gene>
<dbReference type="EMBL" id="JAUJWV010000001">
    <property type="protein sequence ID" value="MDN7242384.1"/>
    <property type="molecule type" value="Genomic_DNA"/>
</dbReference>